<evidence type="ECO:0000313" key="4">
    <source>
        <dbReference type="EMBL" id="AMM41439.1"/>
    </source>
</evidence>
<dbReference type="SUPFAM" id="SSF49899">
    <property type="entry name" value="Concanavalin A-like lectins/glucanases"/>
    <property type="match status" value="1"/>
</dbReference>
<dbReference type="Gene3D" id="2.60.120.200">
    <property type="match status" value="1"/>
</dbReference>
<dbReference type="SUPFAM" id="SSF51445">
    <property type="entry name" value="(Trans)glycosidases"/>
    <property type="match status" value="1"/>
</dbReference>
<dbReference type="KEGG" id="daw:HS1_001645"/>
<dbReference type="InterPro" id="IPR017853">
    <property type="entry name" value="GH"/>
</dbReference>
<dbReference type="Pfam" id="PF02638">
    <property type="entry name" value="GHL10"/>
    <property type="match status" value="1"/>
</dbReference>
<gene>
    <name evidence="4" type="ORF">HS1_001645</name>
</gene>
<dbReference type="InterPro" id="IPR052177">
    <property type="entry name" value="Divisome_Glycosyl_Hydrolase"/>
</dbReference>
<reference evidence="4 5" key="1">
    <citation type="submission" date="2015-10" db="EMBL/GenBank/DDBJ databases">
        <title>Candidatus Desulfofervidus auxilii, a hydrogenotrophic sulfate-reducing bacterium involved in the thermophilic anaerobic oxidation of methane.</title>
        <authorList>
            <person name="Krukenberg V."/>
            <person name="Richter M."/>
            <person name="Wegener G."/>
        </authorList>
    </citation>
    <scope>NUCLEOTIDE SEQUENCE [LARGE SCALE GENOMIC DNA]</scope>
    <source>
        <strain evidence="4 5">HS1</strain>
    </source>
</reference>
<feature type="chain" id="PRO_5030992783" description="Glycosyl hydrolase-like 10 domain-containing protein" evidence="2">
    <location>
        <begin position="20"/>
        <end position="620"/>
    </location>
</feature>
<dbReference type="Gene3D" id="3.20.20.80">
    <property type="entry name" value="Glycosidases"/>
    <property type="match status" value="1"/>
</dbReference>
<evidence type="ECO:0000256" key="2">
    <source>
        <dbReference type="SAM" id="SignalP"/>
    </source>
</evidence>
<evidence type="ECO:0000313" key="5">
    <source>
        <dbReference type="Proteomes" id="UP000070560"/>
    </source>
</evidence>
<evidence type="ECO:0000259" key="3">
    <source>
        <dbReference type="Pfam" id="PF02638"/>
    </source>
</evidence>
<dbReference type="EMBL" id="CP013015">
    <property type="protein sequence ID" value="AMM41439.1"/>
    <property type="molecule type" value="Genomic_DNA"/>
</dbReference>
<proteinExistence type="predicted"/>
<dbReference type="Proteomes" id="UP000070560">
    <property type="component" value="Chromosome"/>
</dbReference>
<keyword evidence="5" id="KW-1185">Reference proteome</keyword>
<dbReference type="InterPro" id="IPR013320">
    <property type="entry name" value="ConA-like_dom_sf"/>
</dbReference>
<dbReference type="Pfam" id="PF13385">
    <property type="entry name" value="Laminin_G_3"/>
    <property type="match status" value="1"/>
</dbReference>
<dbReference type="AlphaFoldDB" id="A0A7U4THZ5"/>
<evidence type="ECO:0000256" key="1">
    <source>
        <dbReference type="ARBA" id="ARBA00022729"/>
    </source>
</evidence>
<protein>
    <recommendedName>
        <fullName evidence="3">Glycosyl hydrolase-like 10 domain-containing protein</fullName>
    </recommendedName>
</protein>
<dbReference type="RefSeq" id="WP_066063746.1">
    <property type="nucleotide sequence ID" value="NZ_CP013015.1"/>
</dbReference>
<dbReference type="PANTHER" id="PTHR43405:SF1">
    <property type="entry name" value="GLYCOSYL HYDROLASE DIGH"/>
    <property type="match status" value="1"/>
</dbReference>
<dbReference type="PANTHER" id="PTHR43405">
    <property type="entry name" value="GLYCOSYL HYDROLASE DIGH"/>
    <property type="match status" value="1"/>
</dbReference>
<dbReference type="OrthoDB" id="9773203at2"/>
<feature type="domain" description="Glycosyl hydrolase-like 10" evidence="3">
    <location>
        <begin position="290"/>
        <end position="551"/>
    </location>
</feature>
<accession>A0A7U4THZ5</accession>
<name>A0A7U4THZ5_DESA2</name>
<organism evidence="4 5">
    <name type="scientific">Desulfofervidus auxilii</name>
    <dbReference type="NCBI Taxonomy" id="1621989"/>
    <lineage>
        <taxon>Bacteria</taxon>
        <taxon>Pseudomonadati</taxon>
        <taxon>Thermodesulfobacteriota</taxon>
        <taxon>Candidatus Desulfofervidia</taxon>
        <taxon>Candidatus Desulfofervidales</taxon>
        <taxon>Candidatus Desulfofervidaceae</taxon>
        <taxon>Candidatus Desulfofervidus</taxon>
    </lineage>
</organism>
<keyword evidence="1 2" id="KW-0732">Signal</keyword>
<feature type="signal peptide" evidence="2">
    <location>
        <begin position="1"/>
        <end position="19"/>
    </location>
</feature>
<dbReference type="InterPro" id="IPR003790">
    <property type="entry name" value="GHL10"/>
</dbReference>
<sequence length="620" mass="72765">MKKLFYFLIVFSILNQAWAGPPQVNKNVLFLAHFDKKIDADFAKGNPKAYIHQAKLTKGRWGKGLDCHTGSYASFEAKGNIYAKEGTITFLVKPLWDKKDQNSHTFLSLRWNYPPGAYLVITKGWWEPEGKDWFYFIFNNQLYLHTEKKIRLPLDNWTHIACSWDLNPKGGYYLFINGDLVASGKIKEQQWKKFNNKDIYPVGQMFVGSDLGTPLVRNRFANAVIDELTIYNKRLSETEIKNLYHSQEPKWKEIKWSWLIEVIRKPYKPLRNANGHILESRAIFDEGTGWMTKKGADAILNRIKEAGFNVYVPCVWHGRGTRFISKVAPWEKGLIKSFQKNHHYPLKYLVKKAHEMNIQVHPWFCVVLRQRDFLSNFYDPEHTPKKAFDVHRPGFRKFIVNLILEVVKNYNIDGINLDYIRTMGVCTCEYCIKEYEKRFHRNLRLDLLNSWIRRGLRKWPESHLLKWQREVIADIVKTISEKARNIKPNIIISVDGHPAHEGYQPNIQGRDEITWANKGWIDIIFAMDYGRHIKYERWDKVRKELKKPSALIILCGNYERTKDKKVISREADLVAAHIAYCQRKWPGNGVALYLQSMLSDEQIKALKLGPFKESALPFWK</sequence>